<sequence>MKRIYTLGFTKRSAANFFNAIRSAGIKRLLDVRLNNVSQLSGFAKKDDLAFFLEAICNAEYVHEPLLAPTKEMLDTYKKGKVGWEAYETSFLKLIRQRRIEDRIDRSIFDLPTVLLCSEATPEHCHRRLVLEYLKDKWKDFSIVHL</sequence>
<evidence type="ECO:0000313" key="1">
    <source>
        <dbReference type="EMBL" id="UFP93616.1"/>
    </source>
</evidence>
<dbReference type="EMBL" id="CP063845">
    <property type="protein sequence ID" value="UFP93616.1"/>
    <property type="molecule type" value="Genomic_DNA"/>
</dbReference>
<accession>A0ABY3PIX4</accession>
<dbReference type="InterPro" id="IPR007438">
    <property type="entry name" value="DUF488"/>
</dbReference>
<evidence type="ECO:0000313" key="2">
    <source>
        <dbReference type="Proteomes" id="UP001054846"/>
    </source>
</evidence>
<dbReference type="PANTHER" id="PTHR39337:SF1">
    <property type="entry name" value="BLR5642 PROTEIN"/>
    <property type="match status" value="1"/>
</dbReference>
<dbReference type="PANTHER" id="PTHR39337">
    <property type="entry name" value="BLR5642 PROTEIN"/>
    <property type="match status" value="1"/>
</dbReference>
<dbReference type="Proteomes" id="UP001054846">
    <property type="component" value="Chromosome"/>
</dbReference>
<gene>
    <name evidence="1" type="ORF">ISF26_17765</name>
</gene>
<dbReference type="RefSeq" id="WP_230840667.1">
    <property type="nucleotide sequence ID" value="NZ_CP063845.1"/>
</dbReference>
<keyword evidence="2" id="KW-1185">Reference proteome</keyword>
<dbReference type="Pfam" id="PF04343">
    <property type="entry name" value="DUF488"/>
    <property type="match status" value="1"/>
</dbReference>
<name>A0ABY3PIX4_9CYAN</name>
<protein>
    <submittedName>
        <fullName evidence="1">DUF488 domain-containing protein</fullName>
    </submittedName>
</protein>
<proteinExistence type="predicted"/>
<organism evidence="1 2">
    <name type="scientific">Gloeobacter morelensis MG652769</name>
    <dbReference type="NCBI Taxonomy" id="2781736"/>
    <lineage>
        <taxon>Bacteria</taxon>
        <taxon>Bacillati</taxon>
        <taxon>Cyanobacteriota</taxon>
        <taxon>Cyanophyceae</taxon>
        <taxon>Gloeobacterales</taxon>
        <taxon>Gloeobacteraceae</taxon>
        <taxon>Gloeobacter</taxon>
        <taxon>Gloeobacter morelensis</taxon>
    </lineage>
</organism>
<reference evidence="1 2" key="1">
    <citation type="journal article" date="2021" name="Genome Biol. Evol.">
        <title>Complete Genome Sequencing of a Novel Gloeobacter Species from a Waterfall Cave in Mexico.</title>
        <authorList>
            <person name="Saw J.H."/>
            <person name="Cardona T."/>
            <person name="Montejano G."/>
        </authorList>
    </citation>
    <scope>NUCLEOTIDE SEQUENCE [LARGE SCALE GENOMIC DNA]</scope>
    <source>
        <strain evidence="1">MG652769</strain>
    </source>
</reference>